<dbReference type="Gene3D" id="3.30.60.30">
    <property type="match status" value="1"/>
</dbReference>
<reference evidence="5" key="2">
    <citation type="submission" date="2025-04" db="UniProtKB">
        <authorList>
            <consortium name="RefSeq"/>
        </authorList>
    </citation>
    <scope>IDENTIFICATION</scope>
</reference>
<protein>
    <submittedName>
        <fullName evidence="5">Vasotab-like</fullName>
    </submittedName>
</protein>
<keyword evidence="4" id="KW-1185">Reference proteome</keyword>
<dbReference type="SUPFAM" id="SSF100895">
    <property type="entry name" value="Kazal-type serine protease inhibitors"/>
    <property type="match status" value="1"/>
</dbReference>
<organism evidence="3">
    <name type="scientific">Musca domestica</name>
    <name type="common">House fly</name>
    <dbReference type="NCBI Taxonomy" id="7370"/>
    <lineage>
        <taxon>Eukaryota</taxon>
        <taxon>Metazoa</taxon>
        <taxon>Ecdysozoa</taxon>
        <taxon>Arthropoda</taxon>
        <taxon>Hexapoda</taxon>
        <taxon>Insecta</taxon>
        <taxon>Pterygota</taxon>
        <taxon>Neoptera</taxon>
        <taxon>Endopterygota</taxon>
        <taxon>Diptera</taxon>
        <taxon>Brachycera</taxon>
        <taxon>Muscomorpha</taxon>
        <taxon>Muscoidea</taxon>
        <taxon>Muscidae</taxon>
        <taxon>Musca</taxon>
    </lineage>
</organism>
<dbReference type="VEuPathDB" id="VectorBase:MDOA011236"/>
<evidence type="ECO:0000313" key="4">
    <source>
        <dbReference type="Proteomes" id="UP001652621"/>
    </source>
</evidence>
<accession>A0A1I8N3S8</accession>
<dbReference type="GeneID" id="101897488"/>
<dbReference type="RefSeq" id="XP_005190966.1">
    <property type="nucleotide sequence ID" value="XM_005190909.3"/>
</dbReference>
<feature type="signal peptide" evidence="1">
    <location>
        <begin position="1"/>
        <end position="21"/>
    </location>
</feature>
<keyword evidence="1" id="KW-0732">Signal</keyword>
<evidence type="ECO:0000313" key="3">
    <source>
        <dbReference type="EnsemblMetazoa" id="MDOA011236-PA"/>
    </source>
</evidence>
<dbReference type="VEuPathDB" id="VectorBase:MDOMA2_005669"/>
<dbReference type="EnsemblMetazoa" id="MDOA011236-RA">
    <property type="protein sequence ID" value="MDOA011236-PA"/>
    <property type="gene ID" value="MDOA011236"/>
</dbReference>
<dbReference type="OrthoDB" id="126772at2759"/>
<evidence type="ECO:0000256" key="1">
    <source>
        <dbReference type="SAM" id="SignalP"/>
    </source>
</evidence>
<name>A0A1I8N3S8_MUSDO</name>
<proteinExistence type="predicted"/>
<feature type="domain" description="Kazal-like" evidence="2">
    <location>
        <begin position="33"/>
        <end position="88"/>
    </location>
</feature>
<dbReference type="InterPro" id="IPR036058">
    <property type="entry name" value="Kazal_dom_sf"/>
</dbReference>
<evidence type="ECO:0000259" key="2">
    <source>
        <dbReference type="PROSITE" id="PS51465"/>
    </source>
</evidence>
<dbReference type="AlphaFoldDB" id="A0A1I8N3S8"/>
<dbReference type="InterPro" id="IPR002350">
    <property type="entry name" value="Kazal_dom"/>
</dbReference>
<dbReference type="SMART" id="SM00280">
    <property type="entry name" value="KAZAL"/>
    <property type="match status" value="1"/>
</dbReference>
<dbReference type="KEGG" id="mde:101897488"/>
<evidence type="ECO:0000313" key="5">
    <source>
        <dbReference type="RefSeq" id="XP_005190966.1"/>
    </source>
</evidence>
<sequence>MVTLKWIFAIALIVIASNADARSPPRPSPGQVDESAADCPQICPALYRPVCATLPNGSKMSFSNSCQLNVAVCSKQIPAVRSQQEGDC</sequence>
<dbReference type="CDD" id="cd00104">
    <property type="entry name" value="KAZAL_FS"/>
    <property type="match status" value="1"/>
</dbReference>
<reference evidence="3" key="1">
    <citation type="submission" date="2020-05" db="UniProtKB">
        <authorList>
            <consortium name="EnsemblMetazoa"/>
        </authorList>
    </citation>
    <scope>IDENTIFICATION</scope>
    <source>
        <strain evidence="3">Aabys</strain>
    </source>
</reference>
<feature type="chain" id="PRO_5044561188" evidence="1">
    <location>
        <begin position="22"/>
        <end position="88"/>
    </location>
</feature>
<dbReference type="Proteomes" id="UP001652621">
    <property type="component" value="Unplaced"/>
</dbReference>
<dbReference type="PROSITE" id="PS51465">
    <property type="entry name" value="KAZAL_2"/>
    <property type="match status" value="1"/>
</dbReference>
<gene>
    <name evidence="3" type="primary">101897488</name>
    <name evidence="5" type="synonym">LOC101897488</name>
</gene>